<comment type="caution">
    <text evidence="2">The sequence shown here is derived from an EMBL/GenBank/DDBJ whole genome shotgun (WGS) entry which is preliminary data.</text>
</comment>
<evidence type="ECO:0000259" key="1">
    <source>
        <dbReference type="Pfam" id="PF18021"/>
    </source>
</evidence>
<feature type="domain" description="Agglutinin C-terminal" evidence="1">
    <location>
        <begin position="68"/>
        <end position="162"/>
    </location>
</feature>
<dbReference type="Proteomes" id="UP001175228">
    <property type="component" value="Unassembled WGS sequence"/>
</dbReference>
<reference evidence="2" key="1">
    <citation type="submission" date="2023-06" db="EMBL/GenBank/DDBJ databases">
        <authorList>
            <consortium name="Lawrence Berkeley National Laboratory"/>
            <person name="Ahrendt S."/>
            <person name="Sahu N."/>
            <person name="Indic B."/>
            <person name="Wong-Bajracharya J."/>
            <person name="Merenyi Z."/>
            <person name="Ke H.-M."/>
            <person name="Monk M."/>
            <person name="Kocsube S."/>
            <person name="Drula E."/>
            <person name="Lipzen A."/>
            <person name="Balint B."/>
            <person name="Henrissat B."/>
            <person name="Andreopoulos B."/>
            <person name="Martin F.M."/>
            <person name="Harder C.B."/>
            <person name="Rigling D."/>
            <person name="Ford K.L."/>
            <person name="Foster G.D."/>
            <person name="Pangilinan J."/>
            <person name="Papanicolaou A."/>
            <person name="Barry K."/>
            <person name="LaButti K."/>
            <person name="Viragh M."/>
            <person name="Koriabine M."/>
            <person name="Yan M."/>
            <person name="Riley R."/>
            <person name="Champramary S."/>
            <person name="Plett K.L."/>
            <person name="Tsai I.J."/>
            <person name="Slot J."/>
            <person name="Sipos G."/>
            <person name="Plett J."/>
            <person name="Nagy L.G."/>
            <person name="Grigoriev I.V."/>
        </authorList>
    </citation>
    <scope>NUCLEOTIDE SEQUENCE</scope>
    <source>
        <strain evidence="2">HWK02</strain>
    </source>
</reference>
<dbReference type="AlphaFoldDB" id="A0AA39Q3H1"/>
<accession>A0AA39Q3H1</accession>
<dbReference type="SUPFAM" id="SSF54001">
    <property type="entry name" value="Cysteine proteinases"/>
    <property type="match status" value="1"/>
</dbReference>
<protein>
    <recommendedName>
        <fullName evidence="1">Agglutinin C-terminal domain-containing protein</fullName>
    </recommendedName>
</protein>
<sequence>MHINGDPSNGTPINGWKSSTGFNDTQPHQCWFFQRKSVSRTEIETIIGKNTYLANDYKLYQPVDEEHLILPKYLWEEIWTSSGLSTKKSRRGIFDADDFALVMKGAIAQWGTEKCGADGFAIFCGFMLGRSQANPKEGYTYNFTISDDHSSVVFFNPQNKKFLDNISYDVYLAYI</sequence>
<dbReference type="InterPro" id="IPR038765">
    <property type="entry name" value="Papain-like_cys_pep_sf"/>
</dbReference>
<dbReference type="Gene3D" id="3.30.460.70">
    <property type="match status" value="1"/>
</dbReference>
<dbReference type="InterPro" id="IPR040600">
    <property type="entry name" value="Agglutinin_C"/>
</dbReference>
<proteinExistence type="predicted"/>
<evidence type="ECO:0000313" key="2">
    <source>
        <dbReference type="EMBL" id="KAK0494138.1"/>
    </source>
</evidence>
<organism evidence="2 3">
    <name type="scientific">Armillaria luteobubalina</name>
    <dbReference type="NCBI Taxonomy" id="153913"/>
    <lineage>
        <taxon>Eukaryota</taxon>
        <taxon>Fungi</taxon>
        <taxon>Dikarya</taxon>
        <taxon>Basidiomycota</taxon>
        <taxon>Agaricomycotina</taxon>
        <taxon>Agaricomycetes</taxon>
        <taxon>Agaricomycetidae</taxon>
        <taxon>Agaricales</taxon>
        <taxon>Marasmiineae</taxon>
        <taxon>Physalacriaceae</taxon>
        <taxon>Armillaria</taxon>
    </lineage>
</organism>
<name>A0AA39Q3H1_9AGAR</name>
<gene>
    <name evidence="2" type="ORF">EDD18DRAFT_1464587</name>
</gene>
<keyword evidence="3" id="KW-1185">Reference proteome</keyword>
<dbReference type="Pfam" id="PF18021">
    <property type="entry name" value="Agglutinin_C"/>
    <property type="match status" value="1"/>
</dbReference>
<evidence type="ECO:0000313" key="3">
    <source>
        <dbReference type="Proteomes" id="UP001175228"/>
    </source>
</evidence>
<dbReference type="EMBL" id="JAUEPU010000022">
    <property type="protein sequence ID" value="KAK0494138.1"/>
    <property type="molecule type" value="Genomic_DNA"/>
</dbReference>